<dbReference type="CDD" id="cd24054">
    <property type="entry name" value="ASKHA_NBD_AaPPX-GppA_MtPPX2-like"/>
    <property type="match status" value="1"/>
</dbReference>
<comment type="caution">
    <text evidence="3">The sequence shown here is derived from an EMBL/GenBank/DDBJ whole genome shotgun (WGS) entry which is preliminary data.</text>
</comment>
<evidence type="ECO:0000256" key="1">
    <source>
        <dbReference type="ARBA" id="ARBA00007125"/>
    </source>
</evidence>
<dbReference type="InterPro" id="IPR043129">
    <property type="entry name" value="ATPase_NBD"/>
</dbReference>
<dbReference type="PANTHER" id="PTHR30005">
    <property type="entry name" value="EXOPOLYPHOSPHATASE"/>
    <property type="match status" value="1"/>
</dbReference>
<evidence type="ECO:0000313" key="4">
    <source>
        <dbReference type="Proteomes" id="UP000886887"/>
    </source>
</evidence>
<proteinExistence type="inferred from homology"/>
<gene>
    <name evidence="3" type="ORF">IAB73_04400</name>
</gene>
<dbReference type="InterPro" id="IPR050273">
    <property type="entry name" value="GppA/Ppx_hydrolase"/>
</dbReference>
<organism evidence="3 4">
    <name type="scientific">Candidatus Onthenecus intestinigallinarum</name>
    <dbReference type="NCBI Taxonomy" id="2840875"/>
    <lineage>
        <taxon>Bacteria</taxon>
        <taxon>Bacillati</taxon>
        <taxon>Bacillota</taxon>
        <taxon>Clostridia</taxon>
        <taxon>Eubacteriales</taxon>
        <taxon>Candidatus Onthenecus</taxon>
    </lineage>
</organism>
<dbReference type="Pfam" id="PF02541">
    <property type="entry name" value="Ppx-GppA"/>
    <property type="match status" value="1"/>
</dbReference>
<dbReference type="SUPFAM" id="SSF53067">
    <property type="entry name" value="Actin-like ATPase domain"/>
    <property type="match status" value="2"/>
</dbReference>
<dbReference type="Proteomes" id="UP000886887">
    <property type="component" value="Unassembled WGS sequence"/>
</dbReference>
<evidence type="ECO:0000313" key="3">
    <source>
        <dbReference type="EMBL" id="HIQ71437.1"/>
    </source>
</evidence>
<reference evidence="3" key="1">
    <citation type="submission" date="2020-10" db="EMBL/GenBank/DDBJ databases">
        <authorList>
            <person name="Gilroy R."/>
        </authorList>
    </citation>
    <scope>NUCLEOTIDE SEQUENCE</scope>
    <source>
        <strain evidence="3">ChiSxjej2B14-6234</strain>
    </source>
</reference>
<dbReference type="PANTHER" id="PTHR30005:SF0">
    <property type="entry name" value="RETROGRADE REGULATION PROTEIN 2"/>
    <property type="match status" value="1"/>
</dbReference>
<protein>
    <recommendedName>
        <fullName evidence="2">Ppx/GppA phosphatase N-terminal domain-containing protein</fullName>
    </recommendedName>
</protein>
<evidence type="ECO:0000259" key="2">
    <source>
        <dbReference type="Pfam" id="PF02541"/>
    </source>
</evidence>
<dbReference type="Gene3D" id="3.30.420.40">
    <property type="match status" value="1"/>
</dbReference>
<name>A0A9D1CQG6_9FIRM</name>
<dbReference type="GO" id="GO:0016462">
    <property type="term" value="F:pyrophosphatase activity"/>
    <property type="evidence" value="ECO:0007669"/>
    <property type="project" value="TreeGrafter"/>
</dbReference>
<reference evidence="3" key="2">
    <citation type="journal article" date="2021" name="PeerJ">
        <title>Extensive microbial diversity within the chicken gut microbiome revealed by metagenomics and culture.</title>
        <authorList>
            <person name="Gilroy R."/>
            <person name="Ravi A."/>
            <person name="Getino M."/>
            <person name="Pursley I."/>
            <person name="Horton D.L."/>
            <person name="Alikhan N.F."/>
            <person name="Baker D."/>
            <person name="Gharbi K."/>
            <person name="Hall N."/>
            <person name="Watson M."/>
            <person name="Adriaenssens E.M."/>
            <person name="Foster-Nyarko E."/>
            <person name="Jarju S."/>
            <person name="Secka A."/>
            <person name="Antonio M."/>
            <person name="Oren A."/>
            <person name="Chaudhuri R.R."/>
            <person name="La Ragione R."/>
            <person name="Hildebrand F."/>
            <person name="Pallen M.J."/>
        </authorList>
    </citation>
    <scope>NUCLEOTIDE SEQUENCE</scope>
    <source>
        <strain evidence="3">ChiSxjej2B14-6234</strain>
    </source>
</reference>
<dbReference type="EMBL" id="DVFJ01000011">
    <property type="protein sequence ID" value="HIQ71437.1"/>
    <property type="molecule type" value="Genomic_DNA"/>
</dbReference>
<dbReference type="Gene3D" id="3.30.420.150">
    <property type="entry name" value="Exopolyphosphatase. Domain 2"/>
    <property type="match status" value="1"/>
</dbReference>
<sequence>MRMAAIGIGSNSVRLLVADAAANGTITPVLRDRCGTRLFAGLEGGYLTEDSMEVSASASRELERKAREAGAGKIYIFATSAVRDARNGEVFAERVRSMTGLQLDICTGEQEALLSYAGAAKPGLCGMIDIGGGSTELTVGLDGEAMAAVSLQMGAVRLWRLRRIANREDFYAVIEAAQAILRAGAQPVLRCVRPDVWVGVGGTFTTLAAMDRGITSFDRALVEGHALTREVVLSWGERLAPMGVEERKQMPGLQPQRADIVVHGIAVLAACMEELAIEAILVSDHGNLDGYLRRKIEKRG</sequence>
<comment type="similarity">
    <text evidence="1">Belongs to the GppA/Ppx family.</text>
</comment>
<feature type="domain" description="Ppx/GppA phosphatase N-terminal" evidence="2">
    <location>
        <begin position="21"/>
        <end position="295"/>
    </location>
</feature>
<accession>A0A9D1CQG6</accession>
<dbReference type="AlphaFoldDB" id="A0A9D1CQG6"/>
<dbReference type="InterPro" id="IPR003695">
    <property type="entry name" value="Ppx_GppA_N"/>
</dbReference>